<dbReference type="PROSITE" id="PS51078">
    <property type="entry name" value="ICLR_ED"/>
    <property type="match status" value="1"/>
</dbReference>
<dbReference type="PROSITE" id="PS51077">
    <property type="entry name" value="HTH_ICLR"/>
    <property type="match status" value="1"/>
</dbReference>
<accession>A0AAE3VCM8</accession>
<dbReference type="InterPro" id="IPR050707">
    <property type="entry name" value="HTH_MetabolicPath_Reg"/>
</dbReference>
<evidence type="ECO:0000256" key="2">
    <source>
        <dbReference type="ARBA" id="ARBA00023125"/>
    </source>
</evidence>
<evidence type="ECO:0000313" key="6">
    <source>
        <dbReference type="EMBL" id="MDQ0288052.1"/>
    </source>
</evidence>
<comment type="caution">
    <text evidence="6">The sequence shown here is derived from an EMBL/GenBank/DDBJ whole genome shotgun (WGS) entry which is preliminary data.</text>
</comment>
<dbReference type="EMBL" id="JAUSVL010000001">
    <property type="protein sequence ID" value="MDQ0288052.1"/>
    <property type="molecule type" value="Genomic_DNA"/>
</dbReference>
<keyword evidence="1" id="KW-0805">Transcription regulation</keyword>
<keyword evidence="7" id="KW-1185">Reference proteome</keyword>
<evidence type="ECO:0000313" key="7">
    <source>
        <dbReference type="Proteomes" id="UP001238163"/>
    </source>
</evidence>
<dbReference type="InterPro" id="IPR029016">
    <property type="entry name" value="GAF-like_dom_sf"/>
</dbReference>
<dbReference type="PANTHER" id="PTHR30136:SF35">
    <property type="entry name" value="HTH-TYPE TRANSCRIPTIONAL REGULATOR RV1719"/>
    <property type="match status" value="1"/>
</dbReference>
<dbReference type="Gene3D" id="3.30.450.40">
    <property type="match status" value="1"/>
</dbReference>
<dbReference type="GO" id="GO:0045892">
    <property type="term" value="P:negative regulation of DNA-templated transcription"/>
    <property type="evidence" value="ECO:0007669"/>
    <property type="project" value="TreeGrafter"/>
</dbReference>
<dbReference type="AlphaFoldDB" id="A0AAE3VCM8"/>
<keyword evidence="2" id="KW-0238">DNA-binding</keyword>
<dbReference type="RefSeq" id="WP_307259212.1">
    <property type="nucleotide sequence ID" value="NZ_JAUSVL010000001.1"/>
</dbReference>
<name>A0AAE3VCM8_9BACT</name>
<evidence type="ECO:0000256" key="3">
    <source>
        <dbReference type="ARBA" id="ARBA00023163"/>
    </source>
</evidence>
<dbReference type="Gene3D" id="1.10.10.10">
    <property type="entry name" value="Winged helix-like DNA-binding domain superfamily/Winged helix DNA-binding domain"/>
    <property type="match status" value="1"/>
</dbReference>
<dbReference type="SUPFAM" id="SSF46785">
    <property type="entry name" value="Winged helix' DNA-binding domain"/>
    <property type="match status" value="1"/>
</dbReference>
<feature type="domain" description="HTH iclR-type" evidence="4">
    <location>
        <begin position="13"/>
        <end position="76"/>
    </location>
</feature>
<dbReference type="Pfam" id="PF09339">
    <property type="entry name" value="HTH_IclR"/>
    <property type="match status" value="1"/>
</dbReference>
<dbReference type="SUPFAM" id="SSF55781">
    <property type="entry name" value="GAF domain-like"/>
    <property type="match status" value="1"/>
</dbReference>
<protein>
    <submittedName>
        <fullName evidence="6">IclR family acetate operon transcriptional repressor</fullName>
    </submittedName>
</protein>
<dbReference type="SMART" id="SM00346">
    <property type="entry name" value="HTH_ICLR"/>
    <property type="match status" value="1"/>
</dbReference>
<feature type="domain" description="IclR-ED" evidence="5">
    <location>
        <begin position="77"/>
        <end position="260"/>
    </location>
</feature>
<evidence type="ECO:0000259" key="4">
    <source>
        <dbReference type="PROSITE" id="PS51077"/>
    </source>
</evidence>
<dbReference type="Proteomes" id="UP001238163">
    <property type="component" value="Unassembled WGS sequence"/>
</dbReference>
<dbReference type="InterPro" id="IPR036390">
    <property type="entry name" value="WH_DNA-bd_sf"/>
</dbReference>
<keyword evidence="3" id="KW-0804">Transcription</keyword>
<evidence type="ECO:0000259" key="5">
    <source>
        <dbReference type="PROSITE" id="PS51078"/>
    </source>
</evidence>
<dbReference type="PANTHER" id="PTHR30136">
    <property type="entry name" value="HELIX-TURN-HELIX TRANSCRIPTIONAL REGULATOR, ICLR FAMILY"/>
    <property type="match status" value="1"/>
</dbReference>
<dbReference type="Pfam" id="PF01614">
    <property type="entry name" value="IclR_C"/>
    <property type="match status" value="1"/>
</dbReference>
<gene>
    <name evidence="6" type="ORF">J3R75_000159</name>
</gene>
<dbReference type="InterPro" id="IPR036388">
    <property type="entry name" value="WH-like_DNA-bd_sf"/>
</dbReference>
<proteinExistence type="predicted"/>
<organism evidence="6 7">
    <name type="scientific">Oligosphaera ethanolica</name>
    <dbReference type="NCBI Taxonomy" id="760260"/>
    <lineage>
        <taxon>Bacteria</taxon>
        <taxon>Pseudomonadati</taxon>
        <taxon>Lentisphaerota</taxon>
        <taxon>Oligosphaeria</taxon>
        <taxon>Oligosphaerales</taxon>
        <taxon>Oligosphaeraceae</taxon>
        <taxon>Oligosphaera</taxon>
    </lineage>
</organism>
<dbReference type="InterPro" id="IPR014757">
    <property type="entry name" value="Tscrpt_reg_IclR_C"/>
</dbReference>
<reference evidence="6" key="1">
    <citation type="submission" date="2023-07" db="EMBL/GenBank/DDBJ databases">
        <title>Genomic Encyclopedia of Type Strains, Phase IV (KMG-IV): sequencing the most valuable type-strain genomes for metagenomic binning, comparative biology and taxonomic classification.</title>
        <authorList>
            <person name="Goeker M."/>
        </authorList>
    </citation>
    <scope>NUCLEOTIDE SEQUENCE</scope>
    <source>
        <strain evidence="6">DSM 24202</strain>
    </source>
</reference>
<dbReference type="GO" id="GO:0003677">
    <property type="term" value="F:DNA binding"/>
    <property type="evidence" value="ECO:0007669"/>
    <property type="project" value="UniProtKB-KW"/>
</dbReference>
<sequence>MRHSGIATGKTPVEALHRGLQIIEILHSFGGGSGISLMEISRQMGLNRSTVHNLLKTLVMCGYAENVGEGRYRLSGKLRRMAHEQVLNRISRGQARGVLAALAALSNQVGEALVLTALVNGRRRVLARALGNQTVRVSTELMESDTLCIWRNVTGRVLAAYASADDLVQVFAQNSLPLRNWGGMDNEQAVAAALTAIRAAGHSSEVIGEVFALAVPVLDRRGQLLAAVGIFMPLFRHSSTPQLLETLQRGAAGLAEAMRHDEEEPPPAAMDGGG</sequence>
<dbReference type="GO" id="GO:0003700">
    <property type="term" value="F:DNA-binding transcription factor activity"/>
    <property type="evidence" value="ECO:0007669"/>
    <property type="project" value="TreeGrafter"/>
</dbReference>
<evidence type="ECO:0000256" key="1">
    <source>
        <dbReference type="ARBA" id="ARBA00023015"/>
    </source>
</evidence>
<dbReference type="InterPro" id="IPR005471">
    <property type="entry name" value="Tscrpt_reg_IclR_N"/>
</dbReference>